<evidence type="ECO:0000313" key="6">
    <source>
        <dbReference type="EMBL" id="CAB3908768.1"/>
    </source>
</evidence>
<keyword evidence="3 4" id="KW-0408">Iron</keyword>
<dbReference type="EMBL" id="CADIKZ010000015">
    <property type="protein sequence ID" value="CAB3908768.1"/>
    <property type="molecule type" value="Genomic_DNA"/>
</dbReference>
<evidence type="ECO:0000256" key="3">
    <source>
        <dbReference type="ARBA" id="ARBA00023004"/>
    </source>
</evidence>
<accession>A0A6S7EEL6</accession>
<evidence type="ECO:0000256" key="2">
    <source>
        <dbReference type="ARBA" id="ARBA00022723"/>
    </source>
</evidence>
<dbReference type="RefSeq" id="WP_244957911.1">
    <property type="nucleotide sequence ID" value="NZ_CADIKZ010000015.1"/>
</dbReference>
<evidence type="ECO:0000313" key="7">
    <source>
        <dbReference type="Proteomes" id="UP000494203"/>
    </source>
</evidence>
<evidence type="ECO:0000256" key="1">
    <source>
        <dbReference type="ARBA" id="ARBA00022617"/>
    </source>
</evidence>
<keyword evidence="1 4" id="KW-0349">Heme</keyword>
<gene>
    <name evidence="6" type="ORF">LMG26788_04672</name>
</gene>
<protein>
    <recommendedName>
        <fullName evidence="5">Cytochrome c domain-containing protein</fullName>
    </recommendedName>
</protein>
<dbReference type="GO" id="GO:0009055">
    <property type="term" value="F:electron transfer activity"/>
    <property type="evidence" value="ECO:0007669"/>
    <property type="project" value="InterPro"/>
</dbReference>
<dbReference type="GO" id="GO:0046872">
    <property type="term" value="F:metal ion binding"/>
    <property type="evidence" value="ECO:0007669"/>
    <property type="project" value="UniProtKB-KW"/>
</dbReference>
<sequence>MNGAAGRDGGTGRRRAGGAAALACAAAIVAGLGMARGAAAGDTVPAAGASRAAAGADTLRQVARADYVLQCAGCHRVDGRGSTPHGIPDFRNSVGAFTQLPAGREYLIRVPGAAFSQLDDAELANVLNWLLRTFSPAQLPAGFQPYTGSEVAAARPRRYDDVVPVRHGLARELAARGFALSDYSYGSARKP</sequence>
<feature type="domain" description="Cytochrome c" evidence="5">
    <location>
        <begin position="50"/>
        <end position="134"/>
    </location>
</feature>
<dbReference type="Gene3D" id="1.10.760.10">
    <property type="entry name" value="Cytochrome c-like domain"/>
    <property type="match status" value="2"/>
</dbReference>
<name>A0A6S7EEL6_9BURK</name>
<dbReference type="InterPro" id="IPR009056">
    <property type="entry name" value="Cyt_c-like_dom"/>
</dbReference>
<dbReference type="GO" id="GO:0020037">
    <property type="term" value="F:heme binding"/>
    <property type="evidence" value="ECO:0007669"/>
    <property type="project" value="InterPro"/>
</dbReference>
<evidence type="ECO:0000259" key="5">
    <source>
        <dbReference type="PROSITE" id="PS51007"/>
    </source>
</evidence>
<dbReference type="Proteomes" id="UP000494203">
    <property type="component" value="Unassembled WGS sequence"/>
</dbReference>
<dbReference type="AlphaFoldDB" id="A0A6S7EEL6"/>
<evidence type="ECO:0000256" key="4">
    <source>
        <dbReference type="PROSITE-ProRule" id="PRU00433"/>
    </source>
</evidence>
<keyword evidence="7" id="KW-1185">Reference proteome</keyword>
<reference evidence="6 7" key="1">
    <citation type="submission" date="2020-04" db="EMBL/GenBank/DDBJ databases">
        <authorList>
            <person name="De Canck E."/>
        </authorList>
    </citation>
    <scope>NUCLEOTIDE SEQUENCE [LARGE SCALE GENOMIC DNA]</scope>
    <source>
        <strain evidence="6 7">LMG 26788</strain>
    </source>
</reference>
<keyword evidence="2 4" id="KW-0479">Metal-binding</keyword>
<organism evidence="6 7">
    <name type="scientific">Achromobacter pulmonis</name>
    <dbReference type="NCBI Taxonomy" id="1389932"/>
    <lineage>
        <taxon>Bacteria</taxon>
        <taxon>Pseudomonadati</taxon>
        <taxon>Pseudomonadota</taxon>
        <taxon>Betaproteobacteria</taxon>
        <taxon>Burkholderiales</taxon>
        <taxon>Alcaligenaceae</taxon>
        <taxon>Achromobacter</taxon>
    </lineage>
</organism>
<dbReference type="PROSITE" id="PS51007">
    <property type="entry name" value="CYTC"/>
    <property type="match status" value="1"/>
</dbReference>
<dbReference type="InterPro" id="IPR036909">
    <property type="entry name" value="Cyt_c-like_dom_sf"/>
</dbReference>
<proteinExistence type="predicted"/>
<dbReference type="SUPFAM" id="SSF46626">
    <property type="entry name" value="Cytochrome c"/>
    <property type="match status" value="1"/>
</dbReference>